<reference evidence="2 3" key="1">
    <citation type="submission" date="2016-03" db="EMBL/GenBank/DDBJ databases">
        <title>Complete genome of Aminobacter aminovorans KCTC 2477.</title>
        <authorList>
            <person name="Kim K.M."/>
        </authorList>
    </citation>
    <scope>NUCLEOTIDE SEQUENCE [LARGE SCALE GENOMIC DNA]</scope>
    <source>
        <strain evidence="2 3">KCTC 2477</strain>
        <plasmid evidence="2 3">pAA02</plasmid>
    </source>
</reference>
<feature type="domain" description="Ribbon-helix-helix" evidence="1">
    <location>
        <begin position="23"/>
        <end position="89"/>
    </location>
</feature>
<evidence type="ECO:0000313" key="3">
    <source>
        <dbReference type="Proteomes" id="UP000075755"/>
    </source>
</evidence>
<dbReference type="AlphaFoldDB" id="A0AAC8YVM6"/>
<keyword evidence="2" id="KW-0614">Plasmid</keyword>
<dbReference type="EMBL" id="CP015007">
    <property type="protein sequence ID" value="AMS45129.1"/>
    <property type="molecule type" value="Genomic_DNA"/>
</dbReference>
<name>A0AAC8YVM6_AMIAI</name>
<organism evidence="2 3">
    <name type="scientific">Aminobacter aminovorans</name>
    <name type="common">Chelatobacter heintzii</name>
    <dbReference type="NCBI Taxonomy" id="83263"/>
    <lineage>
        <taxon>Bacteria</taxon>
        <taxon>Pseudomonadati</taxon>
        <taxon>Pseudomonadota</taxon>
        <taxon>Alphaproteobacteria</taxon>
        <taxon>Hyphomicrobiales</taxon>
        <taxon>Phyllobacteriaceae</taxon>
        <taxon>Aminobacter</taxon>
    </lineage>
</organism>
<dbReference type="Proteomes" id="UP000075755">
    <property type="component" value="Plasmid pAA02"/>
</dbReference>
<sequence>MQVGETDMCRVLATQAPQRFEQVSRSLRIAGHSTSIRLESAFWNVLDEIARGEGLSTSKLISALHDEAVEIHQGVSNLASMLRTVCLLHQREQAASAGGRQVRA</sequence>
<dbReference type="InterPro" id="IPR038268">
    <property type="entry name" value="RHH_sf"/>
</dbReference>
<dbReference type="KEGG" id="aak:AA2016_6228"/>
<dbReference type="Gene3D" id="1.10.3990.20">
    <property type="entry name" value="protein bp1543"/>
    <property type="match status" value="1"/>
</dbReference>
<proteinExistence type="predicted"/>
<protein>
    <submittedName>
        <fullName evidence="2">Arylsulfate sulfotransferase</fullName>
    </submittedName>
</protein>
<gene>
    <name evidence="2" type="ORF">AA2016_6228</name>
</gene>
<geneLocation type="plasmid" evidence="2 3">
    <name>pAA02</name>
</geneLocation>
<evidence type="ECO:0000259" key="1">
    <source>
        <dbReference type="Pfam" id="PF13467"/>
    </source>
</evidence>
<dbReference type="Pfam" id="PF13467">
    <property type="entry name" value="RHH_4"/>
    <property type="match status" value="1"/>
</dbReference>
<evidence type="ECO:0000313" key="2">
    <source>
        <dbReference type="EMBL" id="AMS45129.1"/>
    </source>
</evidence>
<accession>A0AAC8YVM6</accession>
<dbReference type="InterPro" id="IPR027373">
    <property type="entry name" value="RHH_dom"/>
</dbReference>